<keyword evidence="12" id="KW-0472">Membrane</keyword>
<evidence type="ECO:0000256" key="2">
    <source>
        <dbReference type="ARBA" id="ARBA00004174"/>
    </source>
</evidence>
<dbReference type="GO" id="GO:0016705">
    <property type="term" value="F:oxidoreductase activity, acting on paired donors, with incorporation or reduction of molecular oxygen"/>
    <property type="evidence" value="ECO:0007669"/>
    <property type="project" value="InterPro"/>
</dbReference>
<feature type="non-terminal residue" evidence="13">
    <location>
        <position position="105"/>
    </location>
</feature>
<keyword evidence="10" id="KW-0408">Iron</keyword>
<dbReference type="PANTHER" id="PTHR24292">
    <property type="entry name" value="CYTOCHROME P450"/>
    <property type="match status" value="1"/>
</dbReference>
<evidence type="ECO:0000256" key="5">
    <source>
        <dbReference type="ARBA" id="ARBA00022617"/>
    </source>
</evidence>
<comment type="subcellular location">
    <subcellularLocation>
        <location evidence="3">Endoplasmic reticulum membrane</location>
        <topology evidence="3">Peripheral membrane protein</topology>
    </subcellularLocation>
    <subcellularLocation>
        <location evidence="2">Microsome membrane</location>
        <topology evidence="2">Peripheral membrane protein</topology>
    </subcellularLocation>
</comment>
<evidence type="ECO:0000256" key="6">
    <source>
        <dbReference type="ARBA" id="ARBA00022723"/>
    </source>
</evidence>
<dbReference type="AlphaFoldDB" id="A0A6P7HAU6"/>
<proteinExistence type="inferred from homology"/>
<evidence type="ECO:0000256" key="10">
    <source>
        <dbReference type="ARBA" id="ARBA00023004"/>
    </source>
</evidence>
<sequence>MRHILTPSFTSSKMKMMFTLMVECAENFVTHFLKKDQDVFDVSIKDVTTRFANDVVASTAFGIRTDSLEEQDNEFYLMGREMTDFTSLRKGIKFFGFFIVPKILR</sequence>
<reference evidence="13" key="1">
    <citation type="submission" date="2025-08" db="UniProtKB">
        <authorList>
            <consortium name="RefSeq"/>
        </authorList>
    </citation>
    <scope>IDENTIFICATION</scope>
    <source>
        <tissue evidence="13">Whole insect</tissue>
    </source>
</reference>
<keyword evidence="6" id="KW-0479">Metal-binding</keyword>
<organism evidence="13">
    <name type="scientific">Diabrotica virgifera virgifera</name>
    <name type="common">western corn rootworm</name>
    <dbReference type="NCBI Taxonomy" id="50390"/>
    <lineage>
        <taxon>Eukaryota</taxon>
        <taxon>Metazoa</taxon>
        <taxon>Ecdysozoa</taxon>
        <taxon>Arthropoda</taxon>
        <taxon>Hexapoda</taxon>
        <taxon>Insecta</taxon>
        <taxon>Pterygota</taxon>
        <taxon>Neoptera</taxon>
        <taxon>Endopterygota</taxon>
        <taxon>Coleoptera</taxon>
        <taxon>Polyphaga</taxon>
        <taxon>Cucujiformia</taxon>
        <taxon>Chrysomeloidea</taxon>
        <taxon>Chrysomelidae</taxon>
        <taxon>Galerucinae</taxon>
        <taxon>Diabroticina</taxon>
        <taxon>Diabroticites</taxon>
        <taxon>Diabrotica</taxon>
    </lineage>
</organism>
<dbReference type="RefSeq" id="XP_028154798.1">
    <property type="nucleotide sequence ID" value="XM_028298997.1"/>
</dbReference>
<evidence type="ECO:0000256" key="7">
    <source>
        <dbReference type="ARBA" id="ARBA00022824"/>
    </source>
</evidence>
<dbReference type="GO" id="GO:0005789">
    <property type="term" value="C:endoplasmic reticulum membrane"/>
    <property type="evidence" value="ECO:0007669"/>
    <property type="project" value="UniProtKB-SubCell"/>
</dbReference>
<evidence type="ECO:0000256" key="12">
    <source>
        <dbReference type="ARBA" id="ARBA00023136"/>
    </source>
</evidence>
<dbReference type="GO" id="GO:0005506">
    <property type="term" value="F:iron ion binding"/>
    <property type="evidence" value="ECO:0007669"/>
    <property type="project" value="InterPro"/>
</dbReference>
<comment type="similarity">
    <text evidence="4">Belongs to the cytochrome P450 family.</text>
</comment>
<evidence type="ECO:0000256" key="9">
    <source>
        <dbReference type="ARBA" id="ARBA00023002"/>
    </source>
</evidence>
<keyword evidence="11" id="KW-0503">Monooxygenase</keyword>
<dbReference type="InterPro" id="IPR001128">
    <property type="entry name" value="Cyt_P450"/>
</dbReference>
<evidence type="ECO:0000256" key="1">
    <source>
        <dbReference type="ARBA" id="ARBA00001971"/>
    </source>
</evidence>
<dbReference type="SUPFAM" id="SSF48264">
    <property type="entry name" value="Cytochrome P450"/>
    <property type="match status" value="1"/>
</dbReference>
<accession>A0A6P7HAU6</accession>
<dbReference type="InterPro" id="IPR036396">
    <property type="entry name" value="Cyt_P450_sf"/>
</dbReference>
<keyword evidence="7" id="KW-0256">Endoplasmic reticulum</keyword>
<dbReference type="GO" id="GO:0020037">
    <property type="term" value="F:heme binding"/>
    <property type="evidence" value="ECO:0007669"/>
    <property type="project" value="InterPro"/>
</dbReference>
<evidence type="ECO:0000256" key="4">
    <source>
        <dbReference type="ARBA" id="ARBA00010617"/>
    </source>
</evidence>
<evidence type="ECO:0000313" key="13">
    <source>
        <dbReference type="RefSeq" id="XP_028154798.1"/>
    </source>
</evidence>
<dbReference type="InterPro" id="IPR050476">
    <property type="entry name" value="Insect_CytP450_Detox"/>
</dbReference>
<gene>
    <name evidence="13" type="primary">LOC114348426</name>
</gene>
<keyword evidence="5" id="KW-0349">Heme</keyword>
<comment type="cofactor">
    <cofactor evidence="1">
        <name>heme</name>
        <dbReference type="ChEBI" id="CHEBI:30413"/>
    </cofactor>
</comment>
<protein>
    <submittedName>
        <fullName evidence="13">Cytochrome P450 9e2-like</fullName>
    </submittedName>
</protein>
<keyword evidence="8" id="KW-0492">Microsome</keyword>
<evidence type="ECO:0000256" key="8">
    <source>
        <dbReference type="ARBA" id="ARBA00022848"/>
    </source>
</evidence>
<dbReference type="PANTHER" id="PTHR24292:SF54">
    <property type="entry name" value="CYP9F3-RELATED"/>
    <property type="match status" value="1"/>
</dbReference>
<evidence type="ECO:0000256" key="11">
    <source>
        <dbReference type="ARBA" id="ARBA00023033"/>
    </source>
</evidence>
<dbReference type="Pfam" id="PF00067">
    <property type="entry name" value="p450"/>
    <property type="match status" value="1"/>
</dbReference>
<dbReference type="Gene3D" id="1.10.630.10">
    <property type="entry name" value="Cytochrome P450"/>
    <property type="match status" value="1"/>
</dbReference>
<keyword evidence="9" id="KW-0560">Oxidoreductase</keyword>
<dbReference type="GO" id="GO:0004497">
    <property type="term" value="F:monooxygenase activity"/>
    <property type="evidence" value="ECO:0007669"/>
    <property type="project" value="UniProtKB-KW"/>
</dbReference>
<evidence type="ECO:0000256" key="3">
    <source>
        <dbReference type="ARBA" id="ARBA00004406"/>
    </source>
</evidence>
<name>A0A6P7HAU6_DIAVI</name>
<dbReference type="InParanoid" id="A0A6P7HAU6"/>